<organism evidence="2 3">
    <name type="scientific">Tilletia controversa</name>
    <name type="common">dwarf bunt fungus</name>
    <dbReference type="NCBI Taxonomy" id="13291"/>
    <lineage>
        <taxon>Eukaryota</taxon>
        <taxon>Fungi</taxon>
        <taxon>Dikarya</taxon>
        <taxon>Basidiomycota</taxon>
        <taxon>Ustilaginomycotina</taxon>
        <taxon>Exobasidiomycetes</taxon>
        <taxon>Tilletiales</taxon>
        <taxon>Tilletiaceae</taxon>
        <taxon>Tilletia</taxon>
    </lineage>
</organism>
<comment type="caution">
    <text evidence="2">The sequence shown here is derived from an EMBL/GenBank/DDBJ whole genome shotgun (WGS) entry which is preliminary data.</text>
</comment>
<feature type="region of interest" description="Disordered" evidence="1">
    <location>
        <begin position="1"/>
        <end position="24"/>
    </location>
</feature>
<evidence type="ECO:0000256" key="1">
    <source>
        <dbReference type="SAM" id="MobiDB-lite"/>
    </source>
</evidence>
<protein>
    <submittedName>
        <fullName evidence="2">Uncharacterized protein</fullName>
    </submittedName>
</protein>
<dbReference type="AlphaFoldDB" id="A0A8X7MZM1"/>
<name>A0A8X7MZM1_9BASI</name>
<evidence type="ECO:0000313" key="3">
    <source>
        <dbReference type="Proteomes" id="UP000077684"/>
    </source>
</evidence>
<dbReference type="EMBL" id="LWDE02000048">
    <property type="protein sequence ID" value="KAE8254556.1"/>
    <property type="molecule type" value="Genomic_DNA"/>
</dbReference>
<sequence>MSFVAKSQDVHQSQQAPTLPSHLRNPVTSSVIIKFKRQINALRPRPSVSTVSSIPCLGVQVKLPRTRLPRTPVPRLERLGV</sequence>
<keyword evidence="3" id="KW-1185">Reference proteome</keyword>
<dbReference type="Proteomes" id="UP000077684">
    <property type="component" value="Unassembled WGS sequence"/>
</dbReference>
<gene>
    <name evidence="2" type="ORF">A4X06_0g852</name>
</gene>
<reference evidence="2" key="1">
    <citation type="submission" date="2016-04" db="EMBL/GenBank/DDBJ databases">
        <authorList>
            <person name="Nguyen H.D."/>
            <person name="Samba Siva P."/>
            <person name="Cullis J."/>
            <person name="Levesque C.A."/>
            <person name="Hambleton S."/>
        </authorList>
    </citation>
    <scope>NUCLEOTIDE SEQUENCE</scope>
    <source>
        <strain evidence="2">DAOMC 236426</strain>
    </source>
</reference>
<evidence type="ECO:0000313" key="2">
    <source>
        <dbReference type="EMBL" id="KAE8254556.1"/>
    </source>
</evidence>
<accession>A0A8X7MZM1</accession>
<proteinExistence type="predicted"/>
<reference evidence="2" key="2">
    <citation type="journal article" date="2019" name="IMA Fungus">
        <title>Genome sequencing and comparison of five Tilletia species to identify candidate genes for the detection of regulated species infecting wheat.</title>
        <authorList>
            <person name="Nguyen H.D.T."/>
            <person name="Sultana T."/>
            <person name="Kesanakurti P."/>
            <person name="Hambleton S."/>
        </authorList>
    </citation>
    <scope>NUCLEOTIDE SEQUENCE</scope>
    <source>
        <strain evidence="2">DAOMC 236426</strain>
    </source>
</reference>